<reference evidence="2" key="4">
    <citation type="submission" date="2019-03" db="UniProtKB">
        <authorList>
            <consortium name="EnsemblPlants"/>
        </authorList>
    </citation>
    <scope>IDENTIFICATION</scope>
</reference>
<dbReference type="Proteomes" id="UP000015105">
    <property type="component" value="Chromosome 3D"/>
</dbReference>
<sequence>MAAGERNESSAAAAAPLLAAARERKLCKEGCPGCRLDEINKSKTGIPYLNFFYVWVVCLCAGECAPPSLLFHLAWVSCSRHGSSSSLQRSGCSTRTPFLQFH</sequence>
<keyword evidence="3" id="KW-1185">Reference proteome</keyword>
<reference evidence="2" key="3">
    <citation type="journal article" date="2017" name="Nature">
        <title>Genome sequence of the progenitor of the wheat D genome Aegilops tauschii.</title>
        <authorList>
            <person name="Luo M.C."/>
            <person name="Gu Y.Q."/>
            <person name="Puiu D."/>
            <person name="Wang H."/>
            <person name="Twardziok S.O."/>
            <person name="Deal K.R."/>
            <person name="Huo N."/>
            <person name="Zhu T."/>
            <person name="Wang L."/>
            <person name="Wang Y."/>
            <person name="McGuire P.E."/>
            <person name="Liu S."/>
            <person name="Long H."/>
            <person name="Ramasamy R.K."/>
            <person name="Rodriguez J.C."/>
            <person name="Van S.L."/>
            <person name="Yuan L."/>
            <person name="Wang Z."/>
            <person name="Xia Z."/>
            <person name="Xiao L."/>
            <person name="Anderson O.D."/>
            <person name="Ouyang S."/>
            <person name="Liang Y."/>
            <person name="Zimin A.V."/>
            <person name="Pertea G."/>
            <person name="Qi P."/>
            <person name="Bennetzen J.L."/>
            <person name="Dai X."/>
            <person name="Dawson M.W."/>
            <person name="Muller H.G."/>
            <person name="Kugler K."/>
            <person name="Rivarola-Duarte L."/>
            <person name="Spannagl M."/>
            <person name="Mayer K.F.X."/>
            <person name="Lu F.H."/>
            <person name="Bevan M.W."/>
            <person name="Leroy P."/>
            <person name="Li P."/>
            <person name="You F.M."/>
            <person name="Sun Q."/>
            <person name="Liu Z."/>
            <person name="Lyons E."/>
            <person name="Wicker T."/>
            <person name="Salzberg S.L."/>
            <person name="Devos K.M."/>
            <person name="Dvorak J."/>
        </authorList>
    </citation>
    <scope>NUCLEOTIDE SEQUENCE [LARGE SCALE GENOMIC DNA]</scope>
    <source>
        <strain evidence="2">cv. AL8/78</strain>
    </source>
</reference>
<evidence type="ECO:0000313" key="3">
    <source>
        <dbReference type="Proteomes" id="UP000015105"/>
    </source>
</evidence>
<feature type="region of interest" description="Disordered" evidence="1">
    <location>
        <begin position="81"/>
        <end position="102"/>
    </location>
</feature>
<proteinExistence type="predicted"/>
<dbReference type="AlphaFoldDB" id="A0A453ERP3"/>
<reference evidence="2" key="5">
    <citation type="journal article" date="2021" name="G3 (Bethesda)">
        <title>Aegilops tauschii genome assembly Aet v5.0 features greater sequence contiguity and improved annotation.</title>
        <authorList>
            <person name="Wang L."/>
            <person name="Zhu T."/>
            <person name="Rodriguez J.C."/>
            <person name="Deal K.R."/>
            <person name="Dubcovsky J."/>
            <person name="McGuire P.E."/>
            <person name="Lux T."/>
            <person name="Spannagl M."/>
            <person name="Mayer K.F.X."/>
            <person name="Baldrich P."/>
            <person name="Meyers B.C."/>
            <person name="Huo N."/>
            <person name="Gu Y.Q."/>
            <person name="Zhou H."/>
            <person name="Devos K.M."/>
            <person name="Bennetzen J.L."/>
            <person name="Unver T."/>
            <person name="Budak H."/>
            <person name="Gulick P.J."/>
            <person name="Galiba G."/>
            <person name="Kalapos B."/>
            <person name="Nelson D.R."/>
            <person name="Li P."/>
            <person name="You F.M."/>
            <person name="Luo M.C."/>
            <person name="Dvorak J."/>
        </authorList>
    </citation>
    <scope>NUCLEOTIDE SEQUENCE [LARGE SCALE GENOMIC DNA]</scope>
    <source>
        <strain evidence="2">cv. AL8/78</strain>
    </source>
</reference>
<reference evidence="3" key="1">
    <citation type="journal article" date="2014" name="Science">
        <title>Ancient hybridizations among the ancestral genomes of bread wheat.</title>
        <authorList>
            <consortium name="International Wheat Genome Sequencing Consortium,"/>
            <person name="Marcussen T."/>
            <person name="Sandve S.R."/>
            <person name="Heier L."/>
            <person name="Spannagl M."/>
            <person name="Pfeifer M."/>
            <person name="Jakobsen K.S."/>
            <person name="Wulff B.B."/>
            <person name="Steuernagel B."/>
            <person name="Mayer K.F."/>
            <person name="Olsen O.A."/>
        </authorList>
    </citation>
    <scope>NUCLEOTIDE SEQUENCE [LARGE SCALE GENOMIC DNA]</scope>
    <source>
        <strain evidence="3">cv. AL8/78</strain>
    </source>
</reference>
<feature type="compositionally biased region" description="Low complexity" evidence="1">
    <location>
        <begin position="81"/>
        <end position="93"/>
    </location>
</feature>
<dbReference type="Gramene" id="AET3Gv20430800.23">
    <property type="protein sequence ID" value="AET3Gv20430800.23"/>
    <property type="gene ID" value="AET3Gv20430800"/>
</dbReference>
<protein>
    <submittedName>
        <fullName evidence="2">Uncharacterized protein</fullName>
    </submittedName>
</protein>
<accession>A0A453ERP3</accession>
<dbReference type="EnsemblPlants" id="AET3Gv20430800.23">
    <property type="protein sequence ID" value="AET3Gv20430800.23"/>
    <property type="gene ID" value="AET3Gv20430800"/>
</dbReference>
<reference evidence="3" key="2">
    <citation type="journal article" date="2017" name="Nat. Plants">
        <title>The Aegilops tauschii genome reveals multiple impacts of transposons.</title>
        <authorList>
            <person name="Zhao G."/>
            <person name="Zou C."/>
            <person name="Li K."/>
            <person name="Wang K."/>
            <person name="Li T."/>
            <person name="Gao L."/>
            <person name="Zhang X."/>
            <person name="Wang H."/>
            <person name="Yang Z."/>
            <person name="Liu X."/>
            <person name="Jiang W."/>
            <person name="Mao L."/>
            <person name="Kong X."/>
            <person name="Jiao Y."/>
            <person name="Jia J."/>
        </authorList>
    </citation>
    <scope>NUCLEOTIDE SEQUENCE [LARGE SCALE GENOMIC DNA]</scope>
    <source>
        <strain evidence="3">cv. AL8/78</strain>
    </source>
</reference>
<evidence type="ECO:0000256" key="1">
    <source>
        <dbReference type="SAM" id="MobiDB-lite"/>
    </source>
</evidence>
<evidence type="ECO:0000313" key="2">
    <source>
        <dbReference type="EnsemblPlants" id="AET3Gv20430800.23"/>
    </source>
</evidence>
<organism evidence="2 3">
    <name type="scientific">Aegilops tauschii subsp. strangulata</name>
    <name type="common">Goatgrass</name>
    <dbReference type="NCBI Taxonomy" id="200361"/>
    <lineage>
        <taxon>Eukaryota</taxon>
        <taxon>Viridiplantae</taxon>
        <taxon>Streptophyta</taxon>
        <taxon>Embryophyta</taxon>
        <taxon>Tracheophyta</taxon>
        <taxon>Spermatophyta</taxon>
        <taxon>Magnoliopsida</taxon>
        <taxon>Liliopsida</taxon>
        <taxon>Poales</taxon>
        <taxon>Poaceae</taxon>
        <taxon>BOP clade</taxon>
        <taxon>Pooideae</taxon>
        <taxon>Triticodae</taxon>
        <taxon>Triticeae</taxon>
        <taxon>Triticinae</taxon>
        <taxon>Aegilops</taxon>
    </lineage>
</organism>
<name>A0A453ERP3_AEGTS</name>